<comment type="caution">
    <text evidence="1">The sequence shown here is derived from an EMBL/GenBank/DDBJ whole genome shotgun (WGS) entry which is preliminary data.</text>
</comment>
<dbReference type="Proteomes" id="UP001608902">
    <property type="component" value="Unassembled WGS sequence"/>
</dbReference>
<dbReference type="EMBL" id="JBGFUD010003019">
    <property type="protein sequence ID" value="MFH4978243.1"/>
    <property type="molecule type" value="Genomic_DNA"/>
</dbReference>
<evidence type="ECO:0000313" key="1">
    <source>
        <dbReference type="EMBL" id="MFH4978243.1"/>
    </source>
</evidence>
<protein>
    <submittedName>
        <fullName evidence="1">Uncharacterized protein</fullName>
    </submittedName>
</protein>
<name>A0ABD6EE59_9BILA</name>
<gene>
    <name evidence="1" type="ORF">AB6A40_004952</name>
</gene>
<sequence length="144" mass="16739">MIIDRYCRLKIVTIADIVRQSRFWIVKQYRMIQPLLCKITRSLGIYDHCWTLVLRITDDSMCSVECIVHNNVLVEFLGCTVNDCVRLRETNDLRALRQCQSRATEMERIVQRMDLVMLVEFPPLYSSAPSIVKISNLPSLLSTS</sequence>
<evidence type="ECO:0000313" key="2">
    <source>
        <dbReference type="Proteomes" id="UP001608902"/>
    </source>
</evidence>
<organism evidence="1 2">
    <name type="scientific">Gnathostoma spinigerum</name>
    <dbReference type="NCBI Taxonomy" id="75299"/>
    <lineage>
        <taxon>Eukaryota</taxon>
        <taxon>Metazoa</taxon>
        <taxon>Ecdysozoa</taxon>
        <taxon>Nematoda</taxon>
        <taxon>Chromadorea</taxon>
        <taxon>Rhabditida</taxon>
        <taxon>Spirurina</taxon>
        <taxon>Gnathostomatomorpha</taxon>
        <taxon>Gnathostomatoidea</taxon>
        <taxon>Gnathostomatidae</taxon>
        <taxon>Gnathostoma</taxon>
    </lineage>
</organism>
<reference evidence="1 2" key="1">
    <citation type="submission" date="2024-08" db="EMBL/GenBank/DDBJ databases">
        <title>Gnathostoma spinigerum genome.</title>
        <authorList>
            <person name="Gonzalez-Bertolin B."/>
            <person name="Monzon S."/>
            <person name="Zaballos A."/>
            <person name="Jimenez P."/>
            <person name="Dekumyoy P."/>
            <person name="Varona S."/>
            <person name="Cuesta I."/>
            <person name="Sumanam S."/>
            <person name="Adisakwattana P."/>
            <person name="Gasser R.B."/>
            <person name="Hernandez-Gonzalez A."/>
            <person name="Young N.D."/>
            <person name="Perteguer M.J."/>
        </authorList>
    </citation>
    <scope>NUCLEOTIDE SEQUENCE [LARGE SCALE GENOMIC DNA]</scope>
    <source>
        <strain evidence="1">AL3</strain>
        <tissue evidence="1">Liver</tissue>
    </source>
</reference>
<accession>A0ABD6EE59</accession>
<proteinExistence type="predicted"/>
<keyword evidence="2" id="KW-1185">Reference proteome</keyword>
<dbReference type="AlphaFoldDB" id="A0ABD6EE59"/>